<feature type="compositionally biased region" description="Polar residues" evidence="1">
    <location>
        <begin position="446"/>
        <end position="456"/>
    </location>
</feature>
<feature type="compositionally biased region" description="Basic and acidic residues" evidence="1">
    <location>
        <begin position="978"/>
        <end position="994"/>
    </location>
</feature>
<feature type="compositionally biased region" description="Basic and acidic residues" evidence="1">
    <location>
        <begin position="218"/>
        <end position="227"/>
    </location>
</feature>
<feature type="compositionally biased region" description="Acidic residues" evidence="1">
    <location>
        <begin position="963"/>
        <end position="977"/>
    </location>
</feature>
<sequence length="1699" mass="183937">MLIEKDDLLKKSQCYLISIILLFTLSGGLTSSLIINGNQIISKESSSPGNVITALHTEITLNSGALANRINRGPHSSELYLNHFPHRPHNTPSTSQITSKSLDSSNVAINQSEVNHLLVNLTQNSKPLLVDKRFAETVINTTTISPDNEKVTVVTSTASSITTPSPLTHKKGLLPSSSSSTSNNKSIFPIIAGNIIDKSDSISSRQVSPLIYLSRDPTSPDKYEARGDTLNTDESNSESGIFNGTTRGSNNLENDLPPRRGQLREIDSNGGSSSEANPPINYSDTYNRNRYHNMQPPVGNSYGMSSPNVNSYYKYGPSSKPPSHPMSYSAMLSSPFSPSPLSSNMHSGSSYPGNPYSSPIGYSSQSHGFSSPKSPPVPYPLRPINSSEIDAMVAQLRTQLRPKGYTVTNQFANAGLGHNRYQPLTHDYYASSSSRGSLRSTYPLGPSSSLHNSNEGWPSISSPSVSSASSSPSSSASQSASTNSGSSSSSPSFGQSPSPLSSSQSSESGSSESGDEESANGSSGGGNSGQEDSDQPYHTNNYQTTSNQENTNDDNESPSFPQSNSQAATGPTPTELSSPQFTGNNFASNMLNYGKLTGESGGGMGLGADFTVTSGPDPTSVGFPGGSEAMMAGLGPDSFAHHLGSFPLDSVQSLDPMMGPTGFKSPHEYIHNYYDTEPKEKFRYVGRPGAQEYYNNEYQQSSRPSPYAPQNSMKEFMRVVDSVKHVVYKMKPLKTVASKMYRDFTDKMKKRIKSFRGPPGSVSSIQSPHHPNSHANHHQQHPQHHHHQHSVPLPNPGLGPSHLGPGGPFGGMQGIGVSGGGPFFQQGMGGMGGMGGFNPMALTAMSEMAGMKLPAPPGIGGSNGLGGLTGGGRLKGGLADMLGGNLGGNSNGDISSLINQYLGMKDGESNNNNNNNNNMEDNLMDELNQALISQLVGGLKLRREDGKNSQEPSKSNRGREGDLFDEDTDTDIDDEDVKEIHKFSADRRSDKDQSQKLFNDTGASNNSQIVSSVGLTSIEQLINSTDSDFHNTHVKNELTDGLTMDSNKSPVRLIINDSLSSYTKPTNQSESSKFESRIKELDFDKTNGASINSTSIELSSSADKLIALVNSTKQGNKDIKRTKRSSQLFIQHGNSDGRSTLITDDKLSTIVSQSQIVSLMPNGKGNTDKDLPSLSQPFGQQLTDTQRAMMAQLLTSSIDNDDSRGTPIKYLDTNDLAMFDHFSTNQLQHLNLSDSMMGISDPSELSLKPIFVYNNDQNQLMDLMNEEISKVSPYESQFPTLIDYMTPDGEIKSDEILKTKLLDLTNPFSFSSGNSLKSSHFSELSSLTTTPKPDIYLKIIEISPDEPLILDSPVKSSLKSTIQGSSKEQSKVTTINKINERVHFPPTKTTAKGDIKNVWKRFPTPIIWPIGSKGNNAKPKSSTNLQTKNNSLNFGFKLPKTPLPLPTLSPSLIETIKKPLSSLPSYGTSQTSNPSNQPLPFSRPPIIFILLKPKQNPALKTSPTHQHKLYEMIRKSNQKQSPFLDLSTTHQVNLRPSNSFNQINKGSSSSDDSISRLLSPINRKSTEIESSLSFSTLPRSSQLSYPAIKQSTLSLNNFDLSRAGKMIGNSARLESIEPSFSPSTTSSTTVPYNKLQPTPETPKKASKFLTDSLWIPTPRKTDDKPSNLKYSQPLESGSTSDSNKLKDYHNNKKEWIPKS</sequence>
<feature type="region of interest" description="Disordered" evidence="1">
    <location>
        <begin position="1535"/>
        <end position="1555"/>
    </location>
</feature>
<keyword evidence="2" id="KW-0812">Transmembrane</keyword>
<feature type="compositionally biased region" description="Polar residues" evidence="1">
    <location>
        <begin position="557"/>
        <end position="583"/>
    </location>
</feature>
<feature type="compositionally biased region" description="Polar residues" evidence="1">
    <location>
        <begin position="995"/>
        <end position="1006"/>
    </location>
</feature>
<reference evidence="3" key="2">
    <citation type="submission" date="2015-06" db="UniProtKB">
        <authorList>
            <consortium name="EnsemblMetazoa"/>
        </authorList>
    </citation>
    <scope>IDENTIFICATION</scope>
</reference>
<feature type="transmembrane region" description="Helical" evidence="2">
    <location>
        <begin position="12"/>
        <end position="35"/>
    </location>
</feature>
<feature type="region of interest" description="Disordered" evidence="1">
    <location>
        <begin position="752"/>
        <end position="820"/>
    </location>
</feature>
<feature type="compositionally biased region" description="Basic residues" evidence="1">
    <location>
        <begin position="771"/>
        <end position="789"/>
    </location>
</feature>
<protein>
    <submittedName>
        <fullName evidence="3">Uncharacterized protein</fullName>
    </submittedName>
</protein>
<feature type="region of interest" description="Disordered" evidence="1">
    <location>
        <begin position="160"/>
        <end position="182"/>
    </location>
</feature>
<evidence type="ECO:0000313" key="3">
    <source>
        <dbReference type="EnsemblMetazoa" id="tetur27g02556.1"/>
    </source>
</evidence>
<feature type="compositionally biased region" description="Low complexity" evidence="1">
    <location>
        <begin position="790"/>
        <end position="803"/>
    </location>
</feature>
<feature type="compositionally biased region" description="Polar residues" evidence="1">
    <location>
        <begin position="1535"/>
        <end position="1546"/>
    </location>
</feature>
<feature type="region of interest" description="Disordered" evidence="1">
    <location>
        <begin position="430"/>
        <end position="583"/>
    </location>
</feature>
<feature type="region of interest" description="Disordered" evidence="1">
    <location>
        <begin position="334"/>
        <end position="377"/>
    </location>
</feature>
<keyword evidence="4" id="KW-1185">Reference proteome</keyword>
<accession>T1KZ01</accession>
<feature type="compositionally biased region" description="Low complexity" evidence="1">
    <location>
        <begin position="431"/>
        <end position="440"/>
    </location>
</feature>
<proteinExistence type="predicted"/>
<feature type="compositionally biased region" description="Polar residues" evidence="1">
    <location>
        <begin position="1668"/>
        <end position="1682"/>
    </location>
</feature>
<feature type="compositionally biased region" description="Low complexity" evidence="1">
    <location>
        <begin position="334"/>
        <end position="364"/>
    </location>
</feature>
<keyword evidence="2" id="KW-1133">Transmembrane helix</keyword>
<evidence type="ECO:0000256" key="1">
    <source>
        <dbReference type="SAM" id="MobiDB-lite"/>
    </source>
</evidence>
<dbReference type="EMBL" id="CAEY01000716">
    <property type="status" value="NOT_ANNOTATED_CDS"/>
    <property type="molecule type" value="Genomic_DNA"/>
</dbReference>
<feature type="compositionally biased region" description="Polar residues" evidence="1">
    <location>
        <begin position="269"/>
        <end position="288"/>
    </location>
</feature>
<name>T1KZ01_TETUR</name>
<dbReference type="EnsemblMetazoa" id="tetur27g02556.1">
    <property type="protein sequence ID" value="tetur27g02556.1"/>
    <property type="gene ID" value="tetur27g02556"/>
</dbReference>
<evidence type="ECO:0000256" key="2">
    <source>
        <dbReference type="SAM" id="Phobius"/>
    </source>
</evidence>
<reference evidence="4" key="1">
    <citation type="submission" date="2011-08" db="EMBL/GenBank/DDBJ databases">
        <authorList>
            <person name="Rombauts S."/>
        </authorList>
    </citation>
    <scope>NUCLEOTIDE SEQUENCE</scope>
    <source>
        <strain evidence="4">London</strain>
    </source>
</reference>
<evidence type="ECO:0000313" key="4">
    <source>
        <dbReference type="Proteomes" id="UP000015104"/>
    </source>
</evidence>
<feature type="compositionally biased region" description="Basic and acidic residues" evidence="1">
    <location>
        <begin position="1683"/>
        <end position="1699"/>
    </location>
</feature>
<dbReference type="HOGENOM" id="CLU_240942_0_0_1"/>
<feature type="region of interest" description="Disordered" evidence="1">
    <location>
        <begin position="213"/>
        <end position="302"/>
    </location>
</feature>
<feature type="compositionally biased region" description="Low complexity" evidence="1">
    <location>
        <begin position="459"/>
        <end position="512"/>
    </location>
</feature>
<feature type="compositionally biased region" description="Basic and acidic residues" evidence="1">
    <location>
        <begin position="256"/>
        <end position="267"/>
    </location>
</feature>
<feature type="compositionally biased region" description="Low complexity" evidence="1">
    <location>
        <begin position="1618"/>
        <end position="1629"/>
    </location>
</feature>
<keyword evidence="2" id="KW-0472">Membrane</keyword>
<feature type="region of interest" description="Disordered" evidence="1">
    <location>
        <begin position="1616"/>
        <end position="1699"/>
    </location>
</feature>
<feature type="compositionally biased region" description="Polar residues" evidence="1">
    <location>
        <begin position="536"/>
        <end position="550"/>
    </location>
</feature>
<feature type="compositionally biased region" description="Gly residues" evidence="1">
    <location>
        <begin position="804"/>
        <end position="820"/>
    </location>
</feature>
<feature type="compositionally biased region" description="Polar residues" evidence="1">
    <location>
        <begin position="229"/>
        <end position="253"/>
    </location>
</feature>
<feature type="region of interest" description="Disordered" evidence="1">
    <location>
        <begin position="941"/>
        <end position="1006"/>
    </location>
</feature>
<dbReference type="Proteomes" id="UP000015104">
    <property type="component" value="Unassembled WGS sequence"/>
</dbReference>
<organism evidence="3 4">
    <name type="scientific">Tetranychus urticae</name>
    <name type="common">Two-spotted spider mite</name>
    <dbReference type="NCBI Taxonomy" id="32264"/>
    <lineage>
        <taxon>Eukaryota</taxon>
        <taxon>Metazoa</taxon>
        <taxon>Ecdysozoa</taxon>
        <taxon>Arthropoda</taxon>
        <taxon>Chelicerata</taxon>
        <taxon>Arachnida</taxon>
        <taxon>Acari</taxon>
        <taxon>Acariformes</taxon>
        <taxon>Trombidiformes</taxon>
        <taxon>Prostigmata</taxon>
        <taxon>Eleutherengona</taxon>
        <taxon>Raphignathae</taxon>
        <taxon>Tetranychoidea</taxon>
        <taxon>Tetranychidae</taxon>
        <taxon>Tetranychus</taxon>
    </lineage>
</organism>